<feature type="domain" description="Heterokaryon incompatibility" evidence="1">
    <location>
        <begin position="227"/>
        <end position="385"/>
    </location>
</feature>
<reference evidence="2 3" key="1">
    <citation type="submission" date="2018-06" db="EMBL/GenBank/DDBJ databases">
        <title>Complete Genomes of Monosporascus.</title>
        <authorList>
            <person name="Robinson A.J."/>
            <person name="Natvig D.O."/>
        </authorList>
    </citation>
    <scope>NUCLEOTIDE SEQUENCE [LARGE SCALE GENOMIC DNA]</scope>
    <source>
        <strain evidence="2 3">CBS 110550</strain>
    </source>
</reference>
<keyword evidence="3" id="KW-1185">Reference proteome</keyword>
<accession>A0A4Q4T5C3</accession>
<evidence type="ECO:0000259" key="1">
    <source>
        <dbReference type="Pfam" id="PF06985"/>
    </source>
</evidence>
<dbReference type="InterPro" id="IPR010730">
    <property type="entry name" value="HET"/>
</dbReference>
<proteinExistence type="predicted"/>
<dbReference type="PANTHER" id="PTHR33112:SF8">
    <property type="entry name" value="HETEROKARYON INCOMPATIBILITY DOMAIN-CONTAINING PROTEIN"/>
    <property type="match status" value="1"/>
</dbReference>
<evidence type="ECO:0000313" key="2">
    <source>
        <dbReference type="EMBL" id="RYP01348.1"/>
    </source>
</evidence>
<name>A0A4Q4T5C3_9PEZI</name>
<dbReference type="AlphaFoldDB" id="A0A4Q4T5C3"/>
<dbReference type="Pfam" id="PF06985">
    <property type="entry name" value="HET"/>
    <property type="match status" value="1"/>
</dbReference>
<gene>
    <name evidence="2" type="ORF">DL764_006227</name>
</gene>
<evidence type="ECO:0000313" key="3">
    <source>
        <dbReference type="Proteomes" id="UP000293360"/>
    </source>
</evidence>
<dbReference type="PANTHER" id="PTHR33112">
    <property type="entry name" value="DOMAIN PROTEIN, PUTATIVE-RELATED"/>
    <property type="match status" value="1"/>
</dbReference>
<comment type="caution">
    <text evidence="2">The sequence shown here is derived from an EMBL/GenBank/DDBJ whole genome shotgun (WGS) entry which is preliminary data.</text>
</comment>
<dbReference type="Proteomes" id="UP000293360">
    <property type="component" value="Unassembled WGS sequence"/>
</dbReference>
<dbReference type="EMBL" id="QJNU01000362">
    <property type="protein sequence ID" value="RYP01348.1"/>
    <property type="molecule type" value="Genomic_DNA"/>
</dbReference>
<dbReference type="STRING" id="155417.A0A4Q4T5C3"/>
<sequence length="717" mass="80481">MAALCGVCRSFDFAAISRSNASGYFGVSEGYPRNHDIYFHSVRGDRDDDIDISNLDRKLTLYHKHIQSLATAAASCHVCGLVLESVQQVLDATARAREKGYDYPESGYEFWICGRGGPRGRGSGFKVLGINSKYNMKRRECVLMAAIEFRVKEGTDLAERVIGRPITESPRDPLVVQKLKEWIQECSSDHVHATMEPSAPLPTRVLRISEDASMVSLETSEGVHGEYAALSHCWGSSQPITLTSDNHQELHRGVKTSDLPQTFRDAVWMTHALEICWLWIDSLCIKQDDLEDWRRESAKMHTVYRNSIVSLAATRAADSSEGFLGPREQPRFALVPYRTTSESGEGLITSEVQAYAFPLRQEAFPNTETEFDKEPLSARGWALQERFLSVRMLHFTRTQIYLECEGEIFSEDNRRGMYNAVKAGELARYSHFLDSYLFKHRWQGLCSLYSNRSLTVPSDKLPAMAGMAAHFAWSSEQERVGHEMEMSPMKPRRYLAGIWLREDSVDQLCWRLDDGLGAGARPPEYRAPTWSWAALDGPIQWEGAPMELATVKGAHVEPQSPEHIFGQVSGGWLCLRAITFKPYRTPDDEASRDIMWIKADDIVMYLSASWDAEPYKIAGKGQLPSADAGETDVTAVVMGCSLLFDGTPSALFVVLIKPLTAQEPGHSKTPVFERVGSGFAMPTRRQNQSTGRTFSDFVNDELTVKKEKDELNEVIIL</sequence>
<organism evidence="2 3">
    <name type="scientific">Monosporascus ibericus</name>
    <dbReference type="NCBI Taxonomy" id="155417"/>
    <lineage>
        <taxon>Eukaryota</taxon>
        <taxon>Fungi</taxon>
        <taxon>Dikarya</taxon>
        <taxon>Ascomycota</taxon>
        <taxon>Pezizomycotina</taxon>
        <taxon>Sordariomycetes</taxon>
        <taxon>Xylariomycetidae</taxon>
        <taxon>Xylariales</taxon>
        <taxon>Xylariales incertae sedis</taxon>
        <taxon>Monosporascus</taxon>
    </lineage>
</organism>
<protein>
    <recommendedName>
        <fullName evidence="1">Heterokaryon incompatibility domain-containing protein</fullName>
    </recommendedName>
</protein>
<dbReference type="OrthoDB" id="3486565at2759"/>